<dbReference type="Proteomes" id="UP000814140">
    <property type="component" value="Unassembled WGS sequence"/>
</dbReference>
<evidence type="ECO:0000313" key="1">
    <source>
        <dbReference type="EMBL" id="KAI0056605.1"/>
    </source>
</evidence>
<reference evidence="1" key="2">
    <citation type="journal article" date="2022" name="New Phytol.">
        <title>Evolutionary transition to the ectomycorrhizal habit in the genomes of a hyperdiverse lineage of mushroom-forming fungi.</title>
        <authorList>
            <person name="Looney B."/>
            <person name="Miyauchi S."/>
            <person name="Morin E."/>
            <person name="Drula E."/>
            <person name="Courty P.E."/>
            <person name="Kohler A."/>
            <person name="Kuo A."/>
            <person name="LaButti K."/>
            <person name="Pangilinan J."/>
            <person name="Lipzen A."/>
            <person name="Riley R."/>
            <person name="Andreopoulos W."/>
            <person name="He G."/>
            <person name="Johnson J."/>
            <person name="Nolan M."/>
            <person name="Tritt A."/>
            <person name="Barry K.W."/>
            <person name="Grigoriev I.V."/>
            <person name="Nagy L.G."/>
            <person name="Hibbett D."/>
            <person name="Henrissat B."/>
            <person name="Matheny P.B."/>
            <person name="Labbe J."/>
            <person name="Martin F.M."/>
        </authorList>
    </citation>
    <scope>NUCLEOTIDE SEQUENCE</scope>
    <source>
        <strain evidence="1">HHB10654</strain>
    </source>
</reference>
<protein>
    <submittedName>
        <fullName evidence="1">Uncharacterized protein</fullName>
    </submittedName>
</protein>
<comment type="caution">
    <text evidence="1">The sequence shown here is derived from an EMBL/GenBank/DDBJ whole genome shotgun (WGS) entry which is preliminary data.</text>
</comment>
<dbReference type="EMBL" id="MU277261">
    <property type="protein sequence ID" value="KAI0056605.1"/>
    <property type="molecule type" value="Genomic_DNA"/>
</dbReference>
<evidence type="ECO:0000313" key="2">
    <source>
        <dbReference type="Proteomes" id="UP000814140"/>
    </source>
</evidence>
<sequence>MASRRFTHSTDISTHHKLWETGQKQAEQAIRRYHYLCAAIQQAYDITTGTILTRVNEELVPRRFMTFSKYTAYSLPTVVVRPLQDRRPDGSLYPEDVEDYLKRYGKDWRCREGGILYCIEDGSELQKGEWWNLILNYHSPAGTTGHEVWDRLFLDLKENGYVKELIPCMFFAQKSGCLDPQCPFLHDEELCREDRRAVLRERRKDLDKPSLRELHMRKDSKLQAYHTIHPPSSWNSLDQLVVETIEAEPDQVAKICWNVRCLKVQYKEPYESKSEVMIKFRCKRCKTAWYCSAKCQKTDWVLHKQDPCLPLDDMLENDKFWNQFGSRIAGPESGWQTPE</sequence>
<accession>A0ACB8SKJ0</accession>
<name>A0ACB8SKJ0_9AGAM</name>
<reference evidence="1" key="1">
    <citation type="submission" date="2021-03" db="EMBL/GenBank/DDBJ databases">
        <authorList>
            <consortium name="DOE Joint Genome Institute"/>
            <person name="Ahrendt S."/>
            <person name="Looney B.P."/>
            <person name="Miyauchi S."/>
            <person name="Morin E."/>
            <person name="Drula E."/>
            <person name="Courty P.E."/>
            <person name="Chicoki N."/>
            <person name="Fauchery L."/>
            <person name="Kohler A."/>
            <person name="Kuo A."/>
            <person name="Labutti K."/>
            <person name="Pangilinan J."/>
            <person name="Lipzen A."/>
            <person name="Riley R."/>
            <person name="Andreopoulos W."/>
            <person name="He G."/>
            <person name="Johnson J."/>
            <person name="Barry K.W."/>
            <person name="Grigoriev I.V."/>
            <person name="Nagy L."/>
            <person name="Hibbett D."/>
            <person name="Henrissat B."/>
            <person name="Matheny P.B."/>
            <person name="Labbe J."/>
            <person name="Martin F."/>
        </authorList>
    </citation>
    <scope>NUCLEOTIDE SEQUENCE</scope>
    <source>
        <strain evidence="1">HHB10654</strain>
    </source>
</reference>
<organism evidence="1 2">
    <name type="scientific">Artomyces pyxidatus</name>
    <dbReference type="NCBI Taxonomy" id="48021"/>
    <lineage>
        <taxon>Eukaryota</taxon>
        <taxon>Fungi</taxon>
        <taxon>Dikarya</taxon>
        <taxon>Basidiomycota</taxon>
        <taxon>Agaricomycotina</taxon>
        <taxon>Agaricomycetes</taxon>
        <taxon>Russulales</taxon>
        <taxon>Auriscalpiaceae</taxon>
        <taxon>Artomyces</taxon>
    </lineage>
</organism>
<gene>
    <name evidence="1" type="ORF">BV25DRAFT_1832020</name>
</gene>
<keyword evidence="2" id="KW-1185">Reference proteome</keyword>
<proteinExistence type="predicted"/>